<feature type="compositionally biased region" description="Acidic residues" evidence="1">
    <location>
        <begin position="383"/>
        <end position="395"/>
    </location>
</feature>
<evidence type="ECO:0000313" key="2">
    <source>
        <dbReference type="EMBL" id="PPQ73112.1"/>
    </source>
</evidence>
<dbReference type="Proteomes" id="UP000284706">
    <property type="component" value="Unassembled WGS sequence"/>
</dbReference>
<dbReference type="EMBL" id="NHYE01005422">
    <property type="protein sequence ID" value="PPQ73112.1"/>
    <property type="molecule type" value="Genomic_DNA"/>
</dbReference>
<reference evidence="2 3" key="1">
    <citation type="journal article" date="2018" name="Evol. Lett.">
        <title>Horizontal gene cluster transfer increased hallucinogenic mushroom diversity.</title>
        <authorList>
            <person name="Reynolds H.T."/>
            <person name="Vijayakumar V."/>
            <person name="Gluck-Thaler E."/>
            <person name="Korotkin H.B."/>
            <person name="Matheny P.B."/>
            <person name="Slot J.C."/>
        </authorList>
    </citation>
    <scope>NUCLEOTIDE SEQUENCE [LARGE SCALE GENOMIC DNA]</scope>
    <source>
        <strain evidence="2 3">SRW20</strain>
    </source>
</reference>
<feature type="compositionally biased region" description="Acidic residues" evidence="1">
    <location>
        <begin position="268"/>
        <end position="288"/>
    </location>
</feature>
<feature type="region of interest" description="Disordered" evidence="1">
    <location>
        <begin position="800"/>
        <end position="829"/>
    </location>
</feature>
<feature type="compositionally biased region" description="Pro residues" evidence="1">
    <location>
        <begin position="369"/>
        <end position="382"/>
    </location>
</feature>
<organism evidence="2 3">
    <name type="scientific">Gymnopilus dilepis</name>
    <dbReference type="NCBI Taxonomy" id="231916"/>
    <lineage>
        <taxon>Eukaryota</taxon>
        <taxon>Fungi</taxon>
        <taxon>Dikarya</taxon>
        <taxon>Basidiomycota</taxon>
        <taxon>Agaricomycotina</taxon>
        <taxon>Agaricomycetes</taxon>
        <taxon>Agaricomycetidae</taxon>
        <taxon>Agaricales</taxon>
        <taxon>Agaricineae</taxon>
        <taxon>Hymenogastraceae</taxon>
        <taxon>Gymnopilus</taxon>
    </lineage>
</organism>
<evidence type="ECO:0000313" key="3">
    <source>
        <dbReference type="Proteomes" id="UP000284706"/>
    </source>
</evidence>
<feature type="compositionally biased region" description="Basic and acidic residues" evidence="1">
    <location>
        <begin position="713"/>
        <end position="724"/>
    </location>
</feature>
<proteinExistence type="predicted"/>
<feature type="compositionally biased region" description="Low complexity" evidence="1">
    <location>
        <begin position="353"/>
        <end position="368"/>
    </location>
</feature>
<dbReference type="InParanoid" id="A0A409W3Q3"/>
<feature type="compositionally biased region" description="Pro residues" evidence="1">
    <location>
        <begin position="502"/>
        <end position="511"/>
    </location>
</feature>
<feature type="region of interest" description="Disordered" evidence="1">
    <location>
        <begin position="347"/>
        <end position="395"/>
    </location>
</feature>
<sequence>MEVVETDVRMDVDGKMDIDMSTDQPCSELQIASITFGSALDLLPRQTCSSALDAMDVDLLSPSTTAARPAGTISQESLEQAGVPTSLLVSQSQSHSQPRAPDGSQALPSPASSNSSPSPTLPPSGSTSESPEKWITGISASYECGTSSCSTSSGGATPEVITTPNSILADSADAVLPPLDDDTASSLAGVPTAARFVDAGNLEPDIGQDVEGHVVSPAVDKVKGKQRADSDEPGQGGEEEEEIDITKVYKNNFDFDWDKEADRFYNGEYDDELEENKDYDDEYDDDSDYWGSGEDGFTDDESESESGSGSGSGKNSKSKFKVLDEFGFDMLSFAKMLYESGEMEILQREAHRSASPSPSSASSSRSPSSSPPPPSRSPTPEPLDPDFPDLDDMDDVSIEEMNKHLKGLKVVKVQRIGENGEKISFDWTDSGDETEESEVVGVGMGAGVPRLVWTSPTPPQSPARQCSALPAVDTSAAAPATSTSAVCPPSTSTSTFSLSLKRPPPPFPPQQIPDTERLRVPPPQFTRGNRRVALERFLWERKEWLRRYYAVRVLWGDKKREERKVVGEVGSKKEGRVYRRLPRRVAGQRMVTRSMSRSPSPGPGAGELMNFEPSWMGESSRGPVTRSMTRSPTPGPGMGGREERKFTPASFAGFPSSKPKPRSKRKAEEVDGRAKAKVKTEEGTDADMDTETDLEADGPKTRSRSRSATRMGKAKEDVKKDLSRGRGRGRTPGPKIIGSAFSVKVEVDTDANGKPWEVWRGILTNAANFADSKPMRIRTRSRSRELERFGSHWDERSAMRRSARLSVGKKEKTRKGMRVRKEGMYMGGY</sequence>
<feature type="compositionally biased region" description="Low complexity" evidence="1">
    <location>
        <begin position="104"/>
        <end position="129"/>
    </location>
</feature>
<evidence type="ECO:0000256" key="1">
    <source>
        <dbReference type="SAM" id="MobiDB-lite"/>
    </source>
</evidence>
<comment type="caution">
    <text evidence="2">The sequence shown here is derived from an EMBL/GenBank/DDBJ whole genome shotgun (WGS) entry which is preliminary data.</text>
</comment>
<feature type="compositionally biased region" description="Basic and acidic residues" evidence="1">
    <location>
        <begin position="220"/>
        <end position="230"/>
    </location>
</feature>
<dbReference type="PANTHER" id="PTHR48148">
    <property type="entry name" value="KERATINOCYTE PROLINE-RICH PROTEIN"/>
    <property type="match status" value="1"/>
</dbReference>
<name>A0A409W3Q3_9AGAR</name>
<protein>
    <submittedName>
        <fullName evidence="2">Uncharacterized protein</fullName>
    </submittedName>
</protein>
<feature type="region of interest" description="Disordered" evidence="1">
    <location>
        <begin position="588"/>
        <end position="736"/>
    </location>
</feature>
<feature type="region of interest" description="Disordered" evidence="1">
    <location>
        <begin position="204"/>
        <end position="245"/>
    </location>
</feature>
<dbReference type="AlphaFoldDB" id="A0A409W3Q3"/>
<gene>
    <name evidence="2" type="ORF">CVT26_014733</name>
</gene>
<feature type="region of interest" description="Disordered" evidence="1">
    <location>
        <begin position="86"/>
        <end position="132"/>
    </location>
</feature>
<feature type="region of interest" description="Disordered" evidence="1">
    <location>
        <begin position="479"/>
        <end position="524"/>
    </location>
</feature>
<feature type="compositionally biased region" description="Basic and acidic residues" evidence="1">
    <location>
        <begin position="666"/>
        <end position="682"/>
    </location>
</feature>
<keyword evidence="3" id="KW-1185">Reference proteome</keyword>
<dbReference type="PANTHER" id="PTHR48148:SF2">
    <property type="entry name" value="PA14 DOMAIN-CONTAINING PROTEIN"/>
    <property type="match status" value="1"/>
</dbReference>
<feature type="compositionally biased region" description="Acidic residues" evidence="1">
    <location>
        <begin position="683"/>
        <end position="696"/>
    </location>
</feature>
<feature type="region of interest" description="Disordered" evidence="1">
    <location>
        <begin position="266"/>
        <end position="318"/>
    </location>
</feature>
<feature type="compositionally biased region" description="Low complexity" evidence="1">
    <location>
        <begin position="479"/>
        <end position="500"/>
    </location>
</feature>
<accession>A0A409W3Q3</accession>